<reference evidence="1 2" key="1">
    <citation type="submission" date="2021-06" db="EMBL/GenBank/DDBJ databases">
        <authorList>
            <person name="Palmer J.M."/>
        </authorList>
    </citation>
    <scope>NUCLEOTIDE SEQUENCE [LARGE SCALE GENOMIC DNA]</scope>
    <source>
        <strain evidence="1 2">AS_MEX2019</strain>
        <tissue evidence="1">Muscle</tissue>
    </source>
</reference>
<keyword evidence="2" id="KW-1185">Reference proteome</keyword>
<accession>A0ABV0ZVX6</accession>
<gene>
    <name evidence="1" type="ORF">AMECASPLE_007294</name>
</gene>
<evidence type="ECO:0000313" key="1">
    <source>
        <dbReference type="EMBL" id="MEQ2310285.1"/>
    </source>
</evidence>
<dbReference type="Proteomes" id="UP001469553">
    <property type="component" value="Unassembled WGS sequence"/>
</dbReference>
<protein>
    <submittedName>
        <fullName evidence="1">Uncharacterized protein</fullName>
    </submittedName>
</protein>
<name>A0ABV0ZVX6_9TELE</name>
<organism evidence="1 2">
    <name type="scientific">Ameca splendens</name>
    <dbReference type="NCBI Taxonomy" id="208324"/>
    <lineage>
        <taxon>Eukaryota</taxon>
        <taxon>Metazoa</taxon>
        <taxon>Chordata</taxon>
        <taxon>Craniata</taxon>
        <taxon>Vertebrata</taxon>
        <taxon>Euteleostomi</taxon>
        <taxon>Actinopterygii</taxon>
        <taxon>Neopterygii</taxon>
        <taxon>Teleostei</taxon>
        <taxon>Neoteleostei</taxon>
        <taxon>Acanthomorphata</taxon>
        <taxon>Ovalentaria</taxon>
        <taxon>Atherinomorphae</taxon>
        <taxon>Cyprinodontiformes</taxon>
        <taxon>Goodeidae</taxon>
        <taxon>Ameca</taxon>
    </lineage>
</organism>
<dbReference type="EMBL" id="JAHRIP010075603">
    <property type="protein sequence ID" value="MEQ2310285.1"/>
    <property type="molecule type" value="Genomic_DNA"/>
</dbReference>
<sequence length="68" mass="7607">MQEQYFDPPTAGAEEPKTAVPELNLSLRFGASLRLWKHTSLVREPEQPPNRVGGKGVTEFNRVLTNSI</sequence>
<comment type="caution">
    <text evidence="1">The sequence shown here is derived from an EMBL/GenBank/DDBJ whole genome shotgun (WGS) entry which is preliminary data.</text>
</comment>
<proteinExistence type="predicted"/>
<evidence type="ECO:0000313" key="2">
    <source>
        <dbReference type="Proteomes" id="UP001469553"/>
    </source>
</evidence>